<evidence type="ECO:0000313" key="2">
    <source>
        <dbReference type="Proteomes" id="UP001172386"/>
    </source>
</evidence>
<gene>
    <name evidence="1" type="ORF">H2198_010448</name>
</gene>
<proteinExistence type="predicted"/>
<evidence type="ECO:0000313" key="1">
    <source>
        <dbReference type="EMBL" id="KAJ9650236.1"/>
    </source>
</evidence>
<dbReference type="Proteomes" id="UP001172386">
    <property type="component" value="Unassembled WGS sequence"/>
</dbReference>
<sequence>MAEPQIQNSSVQNTGDDDETDAILAELEAEADDTSSATYQQRIQELQANASNPASSGVSRIPATTTRQDLYVTLKSDDDTLRFTTEHERAVVHFRHPDFARCATMDTHLLRIAQRHSLGEASGDEVAFGTVDVTHAPFVVEKLGVRVLPCLIGFAKGVVKGKVVGFEGICWDGKEGNVKVSKALEETLFSWNLLKQKMLGDEGDSDEEDGMDDERKIGYAGGKRGIRAAKHRVTDDDDDWD</sequence>
<accession>A0ACC2ZRI0</accession>
<keyword evidence="2" id="KW-1185">Reference proteome</keyword>
<comment type="caution">
    <text evidence="1">The sequence shown here is derived from an EMBL/GenBank/DDBJ whole genome shotgun (WGS) entry which is preliminary data.</text>
</comment>
<organism evidence="1 2">
    <name type="scientific">Neophaeococcomyces mojaviensis</name>
    <dbReference type="NCBI Taxonomy" id="3383035"/>
    <lineage>
        <taxon>Eukaryota</taxon>
        <taxon>Fungi</taxon>
        <taxon>Dikarya</taxon>
        <taxon>Ascomycota</taxon>
        <taxon>Pezizomycotina</taxon>
        <taxon>Eurotiomycetes</taxon>
        <taxon>Chaetothyriomycetidae</taxon>
        <taxon>Chaetothyriales</taxon>
        <taxon>Chaetothyriales incertae sedis</taxon>
        <taxon>Neophaeococcomyces</taxon>
    </lineage>
</organism>
<dbReference type="EMBL" id="JAPDRQ010000366">
    <property type="protein sequence ID" value="KAJ9650236.1"/>
    <property type="molecule type" value="Genomic_DNA"/>
</dbReference>
<protein>
    <submittedName>
        <fullName evidence="1">Uncharacterized protein</fullName>
    </submittedName>
</protein>
<name>A0ACC2ZRI0_9EURO</name>
<reference evidence="1" key="1">
    <citation type="submission" date="2022-10" db="EMBL/GenBank/DDBJ databases">
        <title>Culturing micro-colonial fungi from biological soil crusts in the Mojave desert and describing Neophaeococcomyces mojavensis, and introducing the new genera and species Taxawa tesnikishii.</title>
        <authorList>
            <person name="Kurbessoian T."/>
            <person name="Stajich J.E."/>
        </authorList>
    </citation>
    <scope>NUCLEOTIDE SEQUENCE</scope>
    <source>
        <strain evidence="1">JES_112</strain>
    </source>
</reference>